<dbReference type="Pfam" id="PF04316">
    <property type="entry name" value="FlgM"/>
    <property type="match status" value="1"/>
</dbReference>
<dbReference type="InterPro" id="IPR031316">
    <property type="entry name" value="FlgM_C"/>
</dbReference>
<accession>A0ABM9GCB6</accession>
<organism evidence="3 4">
    <name type="scientific">Paenibacillus melissococcoides</name>
    <dbReference type="NCBI Taxonomy" id="2912268"/>
    <lineage>
        <taxon>Bacteria</taxon>
        <taxon>Bacillati</taxon>
        <taxon>Bacillota</taxon>
        <taxon>Bacilli</taxon>
        <taxon>Bacillales</taxon>
        <taxon>Paenibacillaceae</taxon>
        <taxon>Paenibacillus</taxon>
    </lineage>
</organism>
<protein>
    <submittedName>
        <fullName evidence="3">Flagellar biosynthesis anti-sigma factor FlgM</fullName>
    </submittedName>
</protein>
<evidence type="ECO:0000313" key="4">
    <source>
        <dbReference type="Proteomes" id="UP001154322"/>
    </source>
</evidence>
<dbReference type="RefSeq" id="WP_213428154.1">
    <property type="nucleotide sequence ID" value="NZ_AP031286.1"/>
</dbReference>
<keyword evidence="3" id="KW-0969">Cilium</keyword>
<dbReference type="InterPro" id="IPR035890">
    <property type="entry name" value="Anti-sigma-28_factor_FlgM_sf"/>
</dbReference>
<reference evidence="3" key="1">
    <citation type="submission" date="2022-06" db="EMBL/GenBank/DDBJ databases">
        <authorList>
            <person name="Dietemann V."/>
            <person name="Ory F."/>
            <person name="Dainat B."/>
            <person name="Oberhansli S."/>
        </authorList>
    </citation>
    <scope>NUCLEOTIDE SEQUENCE</scope>
    <source>
        <strain evidence="3">Ena-SAMPLE-TAB-26-04-2022-14:26:32:270-5432</strain>
    </source>
</reference>
<evidence type="ECO:0000256" key="1">
    <source>
        <dbReference type="SAM" id="MobiDB-lite"/>
    </source>
</evidence>
<proteinExistence type="predicted"/>
<name>A0ABM9GCB6_9BACL</name>
<feature type="compositionally biased region" description="Polar residues" evidence="1">
    <location>
        <begin position="15"/>
        <end position="27"/>
    </location>
</feature>
<gene>
    <name evidence="3" type="ORF">WJ0W_006048</name>
</gene>
<keyword evidence="3" id="KW-0282">Flagellum</keyword>
<comment type="caution">
    <text evidence="3">The sequence shown here is derived from an EMBL/GenBank/DDBJ whole genome shotgun (WGS) entry which is preliminary data.</text>
</comment>
<dbReference type="SUPFAM" id="SSF101498">
    <property type="entry name" value="Anti-sigma factor FlgM"/>
    <property type="match status" value="1"/>
</dbReference>
<dbReference type="EMBL" id="CALYLO010000013">
    <property type="protein sequence ID" value="CAH8248864.1"/>
    <property type="molecule type" value="Genomic_DNA"/>
</dbReference>
<evidence type="ECO:0000313" key="3">
    <source>
        <dbReference type="EMBL" id="CAH8248864.1"/>
    </source>
</evidence>
<keyword evidence="3" id="KW-0966">Cell projection</keyword>
<feature type="domain" description="Anti-sigma-28 factor FlgM C-terminal" evidence="2">
    <location>
        <begin position="32"/>
        <end position="85"/>
    </location>
</feature>
<dbReference type="Proteomes" id="UP001154322">
    <property type="component" value="Unassembled WGS sequence"/>
</dbReference>
<evidence type="ECO:0000259" key="2">
    <source>
        <dbReference type="Pfam" id="PF04316"/>
    </source>
</evidence>
<feature type="region of interest" description="Disordered" evidence="1">
    <location>
        <begin position="1"/>
        <end position="33"/>
    </location>
</feature>
<keyword evidence="4" id="KW-1185">Reference proteome</keyword>
<sequence length="96" mass="10854">MEINETQRVGAKQYYQKQQSAGRVSQKSSRKDELTISTEAKKMLDAQNRVNNPAGQEYIAELKQAVQTGTYHVAAADKIADKIVEKLLPLFRKETE</sequence>